<comment type="caution">
    <text evidence="1">The sequence shown here is derived from an EMBL/GenBank/DDBJ whole genome shotgun (WGS) entry which is preliminary data.</text>
</comment>
<dbReference type="Proteomes" id="UP000597867">
    <property type="component" value="Unassembled WGS sequence"/>
</dbReference>
<name>A0ACC5PZD4_DOLFA</name>
<proteinExistence type="predicted"/>
<dbReference type="EMBL" id="JADEWF010000011">
    <property type="protein sequence ID" value="MBE9218211.1"/>
    <property type="molecule type" value="Genomic_DNA"/>
</dbReference>
<evidence type="ECO:0000313" key="2">
    <source>
        <dbReference type="Proteomes" id="UP000597867"/>
    </source>
</evidence>
<sequence length="91" mass="10634">MNKKLRIFADFNNADENGRLRLNCIGTIEDLARQKIELQDGQTLTFYSEDLELEGIVKHSPEENIWVAVIDWDNIRQVEDLFKLIDVPIVF</sequence>
<protein>
    <submittedName>
        <fullName evidence="1">Uncharacterized protein</fullName>
    </submittedName>
</protein>
<organism evidence="1 2">
    <name type="scientific">Dolichospermum flos-aquae LEGE 04289</name>
    <dbReference type="NCBI Taxonomy" id="1828708"/>
    <lineage>
        <taxon>Bacteria</taxon>
        <taxon>Bacillati</taxon>
        <taxon>Cyanobacteriota</taxon>
        <taxon>Cyanophyceae</taxon>
        <taxon>Nostocales</taxon>
        <taxon>Aphanizomenonaceae</taxon>
        <taxon>Dolichospermum</taxon>
    </lineage>
</organism>
<evidence type="ECO:0000313" key="1">
    <source>
        <dbReference type="EMBL" id="MBE9218211.1"/>
    </source>
</evidence>
<accession>A0ACC5PZD4</accession>
<keyword evidence="2" id="KW-1185">Reference proteome</keyword>
<reference evidence="1" key="1">
    <citation type="submission" date="2020-10" db="EMBL/GenBank/DDBJ databases">
        <authorList>
            <person name="Castelo-Branco R."/>
            <person name="Eusebio N."/>
            <person name="Adriana R."/>
            <person name="Vieira A."/>
            <person name="Brugerolle De Fraissinette N."/>
            <person name="Rezende De Castro R."/>
            <person name="Schneider M.P."/>
            <person name="Vasconcelos V."/>
            <person name="Leao P.N."/>
        </authorList>
    </citation>
    <scope>NUCLEOTIDE SEQUENCE</scope>
    <source>
        <strain evidence="1">LEGE 04289</strain>
    </source>
</reference>
<gene>
    <name evidence="1" type="ORF">IQ222_05270</name>
</gene>